<keyword evidence="3" id="KW-1185">Reference proteome</keyword>
<proteinExistence type="predicted"/>
<evidence type="ECO:0000313" key="3">
    <source>
        <dbReference type="Proteomes" id="UP000766486"/>
    </source>
</evidence>
<evidence type="ECO:0000313" key="2">
    <source>
        <dbReference type="EMBL" id="VUC36658.1"/>
    </source>
</evidence>
<feature type="region of interest" description="Disordered" evidence="1">
    <location>
        <begin position="46"/>
        <end position="73"/>
    </location>
</feature>
<evidence type="ECO:0000256" key="1">
    <source>
        <dbReference type="SAM" id="MobiDB-lite"/>
    </source>
</evidence>
<sequence length="151" mass="15015">MIAKRIRAPRLRLQAVHVRIPAPPAAAARPRAIEVLEAADARGALRGHDEAAGPGPAGEGGQDDDVGACGDDAEGGRIADGVGAVGVAYGVGGGAGAGGYVVVEDGLAGTHFRRESGGRDGLLRSLWVGEFGNWLAVGKGASEKSGSIGQV</sequence>
<dbReference type="EMBL" id="CABFNS010000931">
    <property type="protein sequence ID" value="VUC36658.1"/>
    <property type="molecule type" value="Genomic_DNA"/>
</dbReference>
<protein>
    <submittedName>
        <fullName evidence="2">Uncharacterized protein</fullName>
    </submittedName>
</protein>
<accession>A0ABY6V2L7</accession>
<comment type="caution">
    <text evidence="2">The sequence shown here is derived from an EMBL/GenBank/DDBJ whole genome shotgun (WGS) entry which is preliminary data.</text>
</comment>
<reference evidence="2 3" key="1">
    <citation type="submission" date="2019-06" db="EMBL/GenBank/DDBJ databases">
        <authorList>
            <person name="Broberg M."/>
        </authorList>
    </citation>
    <scope>NUCLEOTIDE SEQUENCE [LARGE SCALE GENOMIC DNA]</scope>
</reference>
<dbReference type="Proteomes" id="UP000766486">
    <property type="component" value="Unassembled WGS sequence"/>
</dbReference>
<gene>
    <name evidence="2" type="ORF">CLO192961_LOCUS449241</name>
</gene>
<organism evidence="2 3">
    <name type="scientific">Bionectria ochroleuca</name>
    <name type="common">Gliocladium roseum</name>
    <dbReference type="NCBI Taxonomy" id="29856"/>
    <lineage>
        <taxon>Eukaryota</taxon>
        <taxon>Fungi</taxon>
        <taxon>Dikarya</taxon>
        <taxon>Ascomycota</taxon>
        <taxon>Pezizomycotina</taxon>
        <taxon>Sordariomycetes</taxon>
        <taxon>Hypocreomycetidae</taxon>
        <taxon>Hypocreales</taxon>
        <taxon>Bionectriaceae</taxon>
        <taxon>Clonostachys</taxon>
    </lineage>
</organism>
<name>A0ABY6V2L7_BIOOC</name>